<protein>
    <submittedName>
        <fullName evidence="1">Pilus assembly protein CpaD</fullName>
    </submittedName>
</protein>
<reference evidence="1 2" key="1">
    <citation type="submission" date="2019-12" db="EMBL/GenBank/DDBJ databases">
        <title>Nitratireductor arenosus sp. nov., Isolated from sea sand, Jeju island, South Korea.</title>
        <authorList>
            <person name="Kim W."/>
        </authorList>
    </citation>
    <scope>NUCLEOTIDE SEQUENCE [LARGE SCALE GENOMIC DNA]</scope>
    <source>
        <strain evidence="1 2">CAU 1489</strain>
    </source>
</reference>
<dbReference type="EMBL" id="WPHG01000003">
    <property type="protein sequence ID" value="MVA98252.1"/>
    <property type="molecule type" value="Genomic_DNA"/>
</dbReference>
<accession>A0A844QFW9</accession>
<comment type="caution">
    <text evidence="1">The sequence shown here is derived from an EMBL/GenBank/DDBJ whole genome shotgun (WGS) entry which is preliminary data.</text>
</comment>
<gene>
    <name evidence="1" type="ORF">GN330_13455</name>
</gene>
<dbReference type="InterPro" id="IPR019027">
    <property type="entry name" value="Pilus_biogenesis_CpaD-related"/>
</dbReference>
<evidence type="ECO:0000313" key="1">
    <source>
        <dbReference type="EMBL" id="MVA98252.1"/>
    </source>
</evidence>
<dbReference type="Proteomes" id="UP000463224">
    <property type="component" value="Unassembled WGS sequence"/>
</dbReference>
<dbReference type="InterPro" id="IPR013361">
    <property type="entry name" value="Pilus_CpaD"/>
</dbReference>
<dbReference type="RefSeq" id="WP_156713208.1">
    <property type="nucleotide sequence ID" value="NZ_WPHG01000003.1"/>
</dbReference>
<name>A0A844QFW9_9HYPH</name>
<organism evidence="1 2">
    <name type="scientific">Nitratireductor arenosus</name>
    <dbReference type="NCBI Taxonomy" id="2682096"/>
    <lineage>
        <taxon>Bacteria</taxon>
        <taxon>Pseudomonadati</taxon>
        <taxon>Pseudomonadota</taxon>
        <taxon>Alphaproteobacteria</taxon>
        <taxon>Hyphomicrobiales</taxon>
        <taxon>Phyllobacteriaceae</taxon>
        <taxon>Nitratireductor</taxon>
    </lineage>
</organism>
<dbReference type="Pfam" id="PF09476">
    <property type="entry name" value="Pilus_CpaD"/>
    <property type="match status" value="1"/>
</dbReference>
<dbReference type="NCBIfam" id="TIGR02522">
    <property type="entry name" value="pilus_cpaD"/>
    <property type="match status" value="1"/>
</dbReference>
<keyword evidence="2" id="KW-1185">Reference proteome</keyword>
<evidence type="ECO:0000313" key="2">
    <source>
        <dbReference type="Proteomes" id="UP000463224"/>
    </source>
</evidence>
<dbReference type="PROSITE" id="PS51257">
    <property type="entry name" value="PROKAR_LIPOPROTEIN"/>
    <property type="match status" value="1"/>
</dbReference>
<sequence length="234" mass="25013">MRRALPCLPHAARPSRRSATILVAIAAAALLAGCAKRDSITVGSVPDDYRTNHPIIVSEQDEVLDLPVGLSEYGMTRVHRVAVDGYVANYDRGAGAVISIMVPANSANAASASSAAYEIAGYMQRKGIPAGSIVTVPYDAGAPDRTAPIRLVHGRMKAHVGQCGRWPDDVLKTRENKHYANFGCAYQNNLAAQLANPSDLLGPRASTEIDAANRGVAIDDYQSRETEWAPVTQY</sequence>
<dbReference type="AlphaFoldDB" id="A0A844QFW9"/>
<proteinExistence type="predicted"/>